<keyword evidence="1" id="KW-0472">Membrane</keyword>
<dbReference type="EMBL" id="CP022191">
    <property type="protein sequence ID" value="AWI85940.1"/>
    <property type="molecule type" value="Genomic_DNA"/>
</dbReference>
<dbReference type="Proteomes" id="UP000244915">
    <property type="component" value="Plasmid unnamed1"/>
</dbReference>
<organism evidence="3 4">
    <name type="scientific">Alloyangia pacifica</name>
    <dbReference type="NCBI Taxonomy" id="311180"/>
    <lineage>
        <taxon>Bacteria</taxon>
        <taxon>Pseudomonadati</taxon>
        <taxon>Pseudomonadota</taxon>
        <taxon>Alphaproteobacteria</taxon>
        <taxon>Rhodobacterales</taxon>
        <taxon>Roseobacteraceae</taxon>
        <taxon>Alloyangia</taxon>
    </lineage>
</organism>
<feature type="domain" description="DUF1468" evidence="2">
    <location>
        <begin position="8"/>
        <end position="142"/>
    </location>
</feature>
<gene>
    <name evidence="3" type="ORF">CEW88_19395</name>
</gene>
<dbReference type="AlphaFoldDB" id="A0A2U8HK60"/>
<dbReference type="RefSeq" id="WP_108970042.1">
    <property type="nucleotide sequence ID" value="NZ_CP022191.1"/>
</dbReference>
<dbReference type="InterPro" id="IPR009936">
    <property type="entry name" value="DUF1468"/>
</dbReference>
<feature type="transmembrane region" description="Helical" evidence="1">
    <location>
        <begin position="117"/>
        <end position="137"/>
    </location>
</feature>
<protein>
    <recommendedName>
        <fullName evidence="2">DUF1468 domain-containing protein</fullName>
    </recommendedName>
</protein>
<sequence length="151" mass="15625">MTATRDIVTGAALVALGTLMIWIASGFPQIGAMAFGPDLFPRIIASGLILSGLGILLEAARGIAPASEGSRLQALPILILLALVAAFAVLLPVLGFHIAAALALLIAVWVFGGGWPIATAVALLAPIVLHFVFYSVLRVPLPWGPLTQVAW</sequence>
<evidence type="ECO:0000259" key="2">
    <source>
        <dbReference type="Pfam" id="PF07331"/>
    </source>
</evidence>
<dbReference type="OrthoDB" id="8907787at2"/>
<reference evidence="3 4" key="1">
    <citation type="submission" date="2017-06" db="EMBL/GenBank/DDBJ databases">
        <title>Yangia sp. YSBP01 complete genome sequence.</title>
        <authorList>
            <person name="Woo J.-H."/>
            <person name="Kim H.-S."/>
        </authorList>
    </citation>
    <scope>NUCLEOTIDE SEQUENCE [LARGE SCALE GENOMIC DNA]</scope>
    <source>
        <strain evidence="3 4">YSBP01</strain>
        <plasmid evidence="3 4">unnamed1</plasmid>
    </source>
</reference>
<feature type="transmembrane region" description="Helical" evidence="1">
    <location>
        <begin position="78"/>
        <end position="111"/>
    </location>
</feature>
<proteinExistence type="predicted"/>
<dbReference type="KEGG" id="ypac:CEW88_19395"/>
<geneLocation type="plasmid" evidence="3 4">
    <name>unnamed1</name>
</geneLocation>
<keyword evidence="1" id="KW-0812">Transmembrane</keyword>
<keyword evidence="3" id="KW-0614">Plasmid</keyword>
<feature type="transmembrane region" description="Helical" evidence="1">
    <location>
        <begin position="7"/>
        <end position="27"/>
    </location>
</feature>
<dbReference type="Pfam" id="PF07331">
    <property type="entry name" value="TctB"/>
    <property type="match status" value="1"/>
</dbReference>
<accession>A0A2U8HK60</accession>
<evidence type="ECO:0000256" key="1">
    <source>
        <dbReference type="SAM" id="Phobius"/>
    </source>
</evidence>
<evidence type="ECO:0000313" key="3">
    <source>
        <dbReference type="EMBL" id="AWI85940.1"/>
    </source>
</evidence>
<keyword evidence="1" id="KW-1133">Transmembrane helix</keyword>
<name>A0A2U8HK60_9RHOB</name>
<feature type="transmembrane region" description="Helical" evidence="1">
    <location>
        <begin position="39"/>
        <end position="57"/>
    </location>
</feature>
<evidence type="ECO:0000313" key="4">
    <source>
        <dbReference type="Proteomes" id="UP000244915"/>
    </source>
</evidence>